<evidence type="ECO:0000313" key="4">
    <source>
        <dbReference type="Proteomes" id="UP000699462"/>
    </source>
</evidence>
<dbReference type="InterPro" id="IPR027914">
    <property type="entry name" value="DUF4456"/>
</dbReference>
<feature type="compositionally biased region" description="Basic residues" evidence="1">
    <location>
        <begin position="479"/>
        <end position="495"/>
    </location>
</feature>
<name>A0A8T0DFT0_9TREM</name>
<dbReference type="Proteomes" id="UP000699462">
    <property type="component" value="Unassembled WGS sequence"/>
</dbReference>
<feature type="region of interest" description="Disordered" evidence="1">
    <location>
        <begin position="768"/>
        <end position="801"/>
    </location>
</feature>
<protein>
    <recommendedName>
        <fullName evidence="2">DUF4456 domain-containing protein</fullName>
    </recommendedName>
</protein>
<feature type="region of interest" description="Disordered" evidence="1">
    <location>
        <begin position="421"/>
        <end position="501"/>
    </location>
</feature>
<feature type="compositionally biased region" description="Basic and acidic residues" evidence="1">
    <location>
        <begin position="456"/>
        <end position="478"/>
    </location>
</feature>
<comment type="caution">
    <text evidence="3">The sequence shown here is derived from an EMBL/GenBank/DDBJ whole genome shotgun (WGS) entry which is preliminary data.</text>
</comment>
<feature type="non-terminal residue" evidence="3">
    <location>
        <position position="1"/>
    </location>
</feature>
<evidence type="ECO:0000313" key="3">
    <source>
        <dbReference type="EMBL" id="KAF8565607.1"/>
    </source>
</evidence>
<evidence type="ECO:0000259" key="2">
    <source>
        <dbReference type="Pfam" id="PF14644"/>
    </source>
</evidence>
<organism evidence="3 4">
    <name type="scientific">Paragonimus westermani</name>
    <dbReference type="NCBI Taxonomy" id="34504"/>
    <lineage>
        <taxon>Eukaryota</taxon>
        <taxon>Metazoa</taxon>
        <taxon>Spiralia</taxon>
        <taxon>Lophotrochozoa</taxon>
        <taxon>Platyhelminthes</taxon>
        <taxon>Trematoda</taxon>
        <taxon>Digenea</taxon>
        <taxon>Plagiorchiida</taxon>
        <taxon>Troglotremata</taxon>
        <taxon>Troglotrematidae</taxon>
        <taxon>Paragonimus</taxon>
    </lineage>
</organism>
<feature type="region of interest" description="Disordered" evidence="1">
    <location>
        <begin position="338"/>
        <end position="358"/>
    </location>
</feature>
<dbReference type="EMBL" id="JTDF01006434">
    <property type="protein sequence ID" value="KAF8565607.1"/>
    <property type="molecule type" value="Genomic_DNA"/>
</dbReference>
<dbReference type="OrthoDB" id="431588at2759"/>
<proteinExistence type="predicted"/>
<sequence>DVANVRLAELSLHRARIQRHIEAIKLILQDQRSNTINELNNQLDASQSQMLERVDVTIQRKLMQSTKSTMLKSLRTQVEYITRQHMDKVRELLRKTGGKLEEEIQFTRTSNSNLLGSIRLFSDGGNFAPEEAKIFISKLSDLASQITAVEEEVAGKMEAMEKERQTVVDQRIKTFEHDLRHHMTDVTYAENIVRCVTNAITQIKLNAADNESQRKCIDRELSQLELVIMRMHQFTELRSQMIEVHQTAFYDSITRQGVLATPAMCDNTEAPGQIWGQEEIHTQRQVSQEALRMLSQVCHSAADRCTYLNCLRLQTTEEDGTKPGISLVLPTTNTIVPSSSAVSKKEPGKPPYLPRRKSSVTQIGAYVEQTTKSAVTTNSEKQAANNTLLQATTQISRPGRSITEDPCVRIAQGIMHEHAHHFDRSRMEDEKIHAKQSTLHDSEHSGESAESNDSTEDQHAHSGSKHEKSDAETTENLKKMKPKKSRGQISKHRGKANITTTAKTATKFNKTDLSSDIFGRPSLNADDGSPETQLEKSTLMGKVRRICRENLNGTLHLSELYYRQKGLRPSTRPQLIPNSLDEAVASLMTSLRQYYTDMETHRNASVTIFAKQLFRLEEIATHLPKLLFGQLIDELKLETFQGLRSCGEKYSQDFKKLVELRFKHIRQLRPGLGSPVNRTQLSQLEESEQQRQTQLMRLASGLRYERRAVVSKSGRKFSQQVIGLADTLFLRFDRLICEDDIEWTEKEEAIYSLTDMVALRNIEWFPREQHQQKNKNEPVIQTDPKNENDLPSISKTRGKSTWYGPKLNDLTSIERKVPESEPKKLVVAKSTGPDRSLRRMKKPKREKFLFRSMERTDEDLVAGMKERLPEAGYCLVTAKTSTAHLAALQSRDQAVKEFRQFVDNLLGLIDKEFSDLRQNNEALQNEWTESVKALKELYN</sequence>
<dbReference type="PANTHER" id="PTHR21444:SF14">
    <property type="entry name" value="COILED-COIL DOMAIN-CONTAINING PROTEIN 180"/>
    <property type="match status" value="1"/>
</dbReference>
<dbReference type="Pfam" id="PF14644">
    <property type="entry name" value="DUF4456"/>
    <property type="match status" value="1"/>
</dbReference>
<reference evidence="3 4" key="1">
    <citation type="submission" date="2019-07" db="EMBL/GenBank/DDBJ databases">
        <title>Annotation for the trematode Paragonimus westermani.</title>
        <authorList>
            <person name="Choi Y.-J."/>
        </authorList>
    </citation>
    <scope>NUCLEOTIDE SEQUENCE [LARGE SCALE GENOMIC DNA]</scope>
    <source>
        <strain evidence="3">180907_Pwestermani</strain>
    </source>
</reference>
<feature type="compositionally biased region" description="Basic and acidic residues" evidence="1">
    <location>
        <begin position="421"/>
        <end position="447"/>
    </location>
</feature>
<dbReference type="AlphaFoldDB" id="A0A8T0DFT0"/>
<dbReference type="PANTHER" id="PTHR21444">
    <property type="entry name" value="COILED-COIL DOMAIN-CONTAINING PROTEIN 180"/>
    <property type="match status" value="1"/>
</dbReference>
<gene>
    <name evidence="3" type="ORF">P879_08691</name>
</gene>
<keyword evidence="4" id="KW-1185">Reference proteome</keyword>
<accession>A0A8T0DFT0</accession>
<feature type="domain" description="DUF4456" evidence="2">
    <location>
        <begin position="555"/>
        <end position="743"/>
    </location>
</feature>
<evidence type="ECO:0000256" key="1">
    <source>
        <dbReference type="SAM" id="MobiDB-lite"/>
    </source>
</evidence>